<comment type="subcellular location">
    <subcellularLocation>
        <location evidence="1">Cell membrane</location>
        <topology evidence="1">Multi-pass membrane protein</topology>
    </subcellularLocation>
</comment>
<dbReference type="InterPro" id="IPR000917">
    <property type="entry name" value="Sulfatase_N"/>
</dbReference>
<evidence type="ECO:0000256" key="3">
    <source>
        <dbReference type="ARBA" id="ARBA00022475"/>
    </source>
</evidence>
<dbReference type="EMBL" id="BAABLV010000041">
    <property type="protein sequence ID" value="GAA4906908.1"/>
    <property type="molecule type" value="Genomic_DNA"/>
</dbReference>
<organism evidence="9 10">
    <name type="scientific">Tessaracoccus lubricantis</name>
    <dbReference type="NCBI Taxonomy" id="545543"/>
    <lineage>
        <taxon>Bacteria</taxon>
        <taxon>Bacillati</taxon>
        <taxon>Actinomycetota</taxon>
        <taxon>Actinomycetes</taxon>
        <taxon>Propionibacteriales</taxon>
        <taxon>Propionibacteriaceae</taxon>
        <taxon>Tessaracoccus</taxon>
    </lineage>
</organism>
<dbReference type="Pfam" id="PF00884">
    <property type="entry name" value="Sulfatase"/>
    <property type="match status" value="1"/>
</dbReference>
<gene>
    <name evidence="9" type="ORF">GCM10025789_27990</name>
</gene>
<feature type="transmembrane region" description="Helical" evidence="7">
    <location>
        <begin position="60"/>
        <end position="77"/>
    </location>
</feature>
<dbReference type="InterPro" id="IPR050448">
    <property type="entry name" value="OpgB/LTA_synthase_biosynth"/>
</dbReference>
<keyword evidence="10" id="KW-1185">Reference proteome</keyword>
<name>A0ABP9FMB9_9ACTN</name>
<dbReference type="PANTHER" id="PTHR47371:SF3">
    <property type="entry name" value="PHOSPHOGLYCEROL TRANSFERASE I"/>
    <property type="match status" value="1"/>
</dbReference>
<comment type="caution">
    <text evidence="9">The sequence shown here is derived from an EMBL/GenBank/DDBJ whole genome shotgun (WGS) entry which is preliminary data.</text>
</comment>
<keyword evidence="5 7" id="KW-1133">Transmembrane helix</keyword>
<keyword evidence="6 7" id="KW-0472">Membrane</keyword>
<feature type="transmembrane region" description="Helical" evidence="7">
    <location>
        <begin position="21"/>
        <end position="40"/>
    </location>
</feature>
<protein>
    <recommendedName>
        <fullName evidence="8">Sulfatase N-terminal domain-containing protein</fullName>
    </recommendedName>
</protein>
<dbReference type="PANTHER" id="PTHR47371">
    <property type="entry name" value="LIPOTEICHOIC ACID SYNTHASE"/>
    <property type="match status" value="1"/>
</dbReference>
<evidence type="ECO:0000256" key="4">
    <source>
        <dbReference type="ARBA" id="ARBA00022692"/>
    </source>
</evidence>
<comment type="pathway">
    <text evidence="2">Cell wall biogenesis; lipoteichoic acid biosynthesis.</text>
</comment>
<feature type="domain" description="Sulfatase N-terminal" evidence="8">
    <location>
        <begin position="248"/>
        <end position="524"/>
    </location>
</feature>
<evidence type="ECO:0000256" key="2">
    <source>
        <dbReference type="ARBA" id="ARBA00004936"/>
    </source>
</evidence>
<dbReference type="InterPro" id="IPR017850">
    <property type="entry name" value="Alkaline_phosphatase_core_sf"/>
</dbReference>
<evidence type="ECO:0000313" key="10">
    <source>
        <dbReference type="Proteomes" id="UP001501521"/>
    </source>
</evidence>
<evidence type="ECO:0000256" key="5">
    <source>
        <dbReference type="ARBA" id="ARBA00022989"/>
    </source>
</evidence>
<feature type="transmembrane region" description="Helical" evidence="7">
    <location>
        <begin position="84"/>
        <end position="107"/>
    </location>
</feature>
<evidence type="ECO:0000256" key="7">
    <source>
        <dbReference type="SAM" id="Phobius"/>
    </source>
</evidence>
<feature type="transmembrane region" description="Helical" evidence="7">
    <location>
        <begin position="142"/>
        <end position="160"/>
    </location>
</feature>
<accession>A0ABP9FMB9</accession>
<evidence type="ECO:0000259" key="8">
    <source>
        <dbReference type="Pfam" id="PF00884"/>
    </source>
</evidence>
<feature type="transmembrane region" description="Helical" evidence="7">
    <location>
        <begin position="181"/>
        <end position="205"/>
    </location>
</feature>
<evidence type="ECO:0000313" key="9">
    <source>
        <dbReference type="EMBL" id="GAA4906908.1"/>
    </source>
</evidence>
<keyword evidence="3" id="KW-1003">Cell membrane</keyword>
<keyword evidence="4 7" id="KW-0812">Transmembrane</keyword>
<dbReference type="SUPFAM" id="SSF53649">
    <property type="entry name" value="Alkaline phosphatase-like"/>
    <property type="match status" value="1"/>
</dbReference>
<evidence type="ECO:0000256" key="1">
    <source>
        <dbReference type="ARBA" id="ARBA00004651"/>
    </source>
</evidence>
<sequence>MTVHRAFTSRSSGERKPWGRLAVLVVPFAVLGVWLKIVRIDRFFPRAGLAETAAKTSSDIAFGLFWCLLWAVVLLYVRKSRRRTVVVLLAQLATAVVGAFMVLNHAYAMRTGNPLTLSQISLAVREAEAMSGLLGSQVTPSFIALLSGVVAWALVAPFLLGRPFERLFRREAGPAVRRLGLAGVVILLLAATWTAPTASAAFSLAPAVQLAVSPLREAAAYPEALASEGPLPDPDRTRLVPRAGVEPRNLVIITLESQRATSTLPETRQPVTPVLDALAEQSVRPERGYTVLPHTSKSLVSIHCGMAPPPDSDNSEASEDGLPQRCIPELLAEQGYDTAFFQSATEHFERRRDTVANLGFHKFTPVDRMDKTGFNKANYFGYEDDIMLEPARRWLSTQDGPFLLSMLTVTAHHDYKLQGYEPIDFVDQPLLNKYLNSVHVQDRFVGNVIEMFKELGLYEDTVFVITGDHGEGFGEHQLYQHDNTIYEEGIRIPMMIHDPQRGPELIEGPANQLALLPTAVDALGFDLATDVDYRPSLYSGEPQGPVVVSCWVRGRCTAVLDGDRKLIHHFGDRRDEVFDVSVDPFERNDIVEEADEDWMESRREIAVGWYLDAERWYAPGE</sequence>
<dbReference type="Gene3D" id="3.40.720.10">
    <property type="entry name" value="Alkaline Phosphatase, subunit A"/>
    <property type="match status" value="1"/>
</dbReference>
<reference evidence="10" key="1">
    <citation type="journal article" date="2019" name="Int. J. Syst. Evol. Microbiol.">
        <title>The Global Catalogue of Microorganisms (GCM) 10K type strain sequencing project: providing services to taxonomists for standard genome sequencing and annotation.</title>
        <authorList>
            <consortium name="The Broad Institute Genomics Platform"/>
            <consortium name="The Broad Institute Genome Sequencing Center for Infectious Disease"/>
            <person name="Wu L."/>
            <person name="Ma J."/>
        </authorList>
    </citation>
    <scope>NUCLEOTIDE SEQUENCE [LARGE SCALE GENOMIC DNA]</scope>
    <source>
        <strain evidence="10">JCM 19125</strain>
    </source>
</reference>
<dbReference type="Proteomes" id="UP001501521">
    <property type="component" value="Unassembled WGS sequence"/>
</dbReference>
<proteinExistence type="predicted"/>
<evidence type="ECO:0000256" key="6">
    <source>
        <dbReference type="ARBA" id="ARBA00023136"/>
    </source>
</evidence>
<dbReference type="CDD" id="cd16015">
    <property type="entry name" value="LTA_synthase"/>
    <property type="match status" value="1"/>
</dbReference>